<reference evidence="2 3" key="1">
    <citation type="submission" date="2014-03" db="EMBL/GenBank/DDBJ databases">
        <authorList>
            <person name="Sibley D."/>
            <person name="Venepally P."/>
            <person name="Karamycheva S."/>
            <person name="Hadjithomas M."/>
            <person name="Khan A."/>
            <person name="Brunk B."/>
            <person name="Roos D."/>
            <person name="Caler E."/>
            <person name="Lorenzi H."/>
        </authorList>
    </citation>
    <scope>NUCLEOTIDE SEQUENCE [LARGE SCALE GENOMIC DNA]</scope>
    <source>
        <strain evidence="3">p89</strain>
    </source>
</reference>
<dbReference type="OrthoDB" id="332203at2759"/>
<sequence>MAGNEAPSASSAAPSSPSSESPRDQVSSGAPRSNEFPQILPVPQAAASASSAARGRTAQPQADGSVSRGGSAAAVSCGGDGSTSSATATGSRTRGSVTACGIKVLSLPEASRSQKQTLSRPDVLSRHPHQYVDIRELRKAVASEPGPLILPPPGQVGAPVPAAVPTPAWPGLHDVGLSTQKGVKSSEGIPTGFFFPSELSPSPSSLAGGIVTFAPPDFFPATVSGLAASTSMSWPVSVGISAGGRGHAATTAFAAPPGAAAYPLSHARIPGGDLVYYLTAGVVLPGGAGAGVVPAGALGAGTSLPPGATFLSHASAGENNGGAMVSAQNARVGDHVALAGKAKQGANAQHNTEGGSENPADGQTSDAAGYGEDGRTGEGGKASTRVPRLIAHVALMQQLMPSFLDERPAHQLQGVEALNALLLHSKKTLFRWLEECGSTTAAASSCSASRCPDTSSSPVGSSTGMETLSLAFSGGSIPPPGLDCLFLSVRVSLLHLIAGGLLTSAEVAARCAAIRCLALLAHLAAAGAVFAGPATLAAPRAEGNKPQRQHGDLPTDAAKIPAVVLGASRRAREELAAQTQQGKKSIQEKSENDGPAWTEAELEACEGASTVVRCCLILLAHMTGDCCTMGRLAALSALTSLVPFISQEMALACLQRPLFPPTTSSPLARLRTLLRTDLEEATSRARKTAEVASEQSLLAEPSASGDSISSPWRLAGIAGTLAGEGERAHRSHHTVAGQELQTRISQLPLPVGWLLLSLDDNNFRVRQSAFVLLRRLLESYTRDADALKESEKKTQQGSNSFTQTVQLLIWDYLSDPVQVVQAAAAAILPPLSLTIPLRDGAFRRAIFPLLQAKEKSTRMIFLRILPLCKTLNARGRKVEVQGLLRCPYSREDEHEVAACFAEVVFAAYHGLWDKIAGRGETGGRAGGGQSSYSSEARKKELEMLHVFRIFAPASRRKRTQLALATNWGRREWELRLLPLMRRDAGAAGAFQKLREQEAEHEGEQEREHTGQLSDSEKSRACSNGRSPAGRPGRPAEGDEQDAVPVFSGRERNVSRDREGAFLSPFLLLKKEREEEDNRLTQVLPLDVQLSIPETALQFSLAYQRVLPTHAIERQLAAADCLLSHLHLEEEDRLEEGDFSADETDGRPDPGGSCLALEDADGGGASGCTQVQRRGSAVGDVLACARRDSDMSVEPEREAKKGEDSCLDLALAVWLRRRETRFPRPATRRRSFSRLFCDRGSRGAKLSLVSLLDRRPCFQRPGERGTTSEASPTLLNDELWRLLHSEIPCRAGTCRQALRSIRPILAFPLSFPFSTFKGSQIPSQRPLSSSAKSLGLDSLFSFEDEEERLFRFVERRARKVGSGLATPGGRSPTDRSLNRQRKSQVPAAQKSEARGPTGGGAFERPVSEDPATVVLPLLPSPSLADALVLAVLQRERGRERTRQRAKRDRDARAEAAYAQQCPSTNTKTLASCQTQEENLGAPGSGKRPRLSLFSFSVNAKLSAKPAASTSQEKREVPFLKGPSSSSLSSSSSCSSSSFAGVLDSDEGSLRPQGVPVRHRHRASGCFCSSAAPVRAQLAIRASAWATQDSLARAKKRSLSPVCFSFLLEGQRKRRRGGGGASAGWWGLAGANGDSEERGLWEEEDESSWRTMVDREGPQSETAIEPLAQTLELRPPVWSSLCRMLCREALLREQSMLAFALFRFRRPGPAGRPISKTQLRSSRSSSPSSSLSSSPAASSSLTCPSVSIPPTGCLSLSSLARIYVKARRSGASASSLAASLPRSFCVWRNVLVSSRLQAIAATALLASPSLVISPPDLLPHSRLLGLLSRSSFQRDFACGDSPRDRADACAETLWEANSRCASRGHSCLNSQTHSLSSSPCSLSSLSSLSFPFVVSLECPNWEVALEVYIHQSVIASTGLAALLPLEGGEGTSEGRTLARSSCSFSPFFSSSGALALSRQSPASADMSRLLLAEALAGLVPRPLRFSCSRGAVVWLEATVDVLFSDSEEDWERESVGVLRASTHARGGAESGLKVPGAAGASSWRRQKLCAAVRELSCVPVRTFSESQAEIEEKRKHLFRETSDLVLCVKGTTALRMESRAGQPGCKREERGTQFRDLSAFSPSRASSSSANVEKANAFARPKAALERLQTATPGAGREADSVSFSRQTPSLLVRAVLAGTTKSVRSSSLSQVDTEEERRNCAVGRGPGPETTSHSGVCTPEGDDMRDQWSRWGDGEHREDCLSALGPKQKRQTSGVTFSSANVPRAAYPSSRVSSLLQSRTSLDSCCSASECIGGQDLRSVTSSLDSRRSAWNGVQIRRKPSSAVLRTSAVLVPLFASGAELASSPPFAGRSQSTRERRAAQIGVGRPGTASGRACPNSSCPDTAESDADRDESPDLQNIGMKTKRIQFFRVHEVEKLTGNWARARVTFPLCMDAATSGPFPVDLVVCVIQTGRVEHCGQRQREASLSTGCTRRVVGASEMQRKQTNPQILVSVSDAKRIWLQPEWV</sequence>
<organism evidence="2 3">
    <name type="scientific">Toxoplasma gondii p89</name>
    <dbReference type="NCBI Taxonomy" id="943119"/>
    <lineage>
        <taxon>Eukaryota</taxon>
        <taxon>Sar</taxon>
        <taxon>Alveolata</taxon>
        <taxon>Apicomplexa</taxon>
        <taxon>Conoidasida</taxon>
        <taxon>Coccidia</taxon>
        <taxon>Eucoccidiorida</taxon>
        <taxon>Eimeriorina</taxon>
        <taxon>Sarcocystidae</taxon>
        <taxon>Toxoplasma</taxon>
    </lineage>
</organism>
<feature type="region of interest" description="Disordered" evidence="1">
    <location>
        <begin position="2185"/>
        <end position="2223"/>
    </location>
</feature>
<feature type="compositionally biased region" description="Basic and acidic residues" evidence="1">
    <location>
        <begin position="1435"/>
        <end position="1452"/>
    </location>
</feature>
<protein>
    <submittedName>
        <fullName evidence="2">HEAT repeat-containing protein</fullName>
    </submittedName>
</protein>
<evidence type="ECO:0000313" key="2">
    <source>
        <dbReference type="EMBL" id="KFG31027.1"/>
    </source>
</evidence>
<accession>A0A086JFV9</accession>
<feature type="compositionally biased region" description="Acidic residues" evidence="1">
    <location>
        <begin position="1132"/>
        <end position="1142"/>
    </location>
</feature>
<feature type="compositionally biased region" description="Low complexity" evidence="1">
    <location>
        <begin position="1"/>
        <end position="20"/>
    </location>
</feature>
<dbReference type="InterPro" id="IPR016024">
    <property type="entry name" value="ARM-type_fold"/>
</dbReference>
<feature type="region of interest" description="Disordered" evidence="1">
    <location>
        <begin position="1132"/>
        <end position="1157"/>
    </location>
</feature>
<feature type="region of interest" description="Disordered" evidence="1">
    <location>
        <begin position="2342"/>
        <end position="2396"/>
    </location>
</feature>
<dbReference type="SUPFAM" id="SSF48371">
    <property type="entry name" value="ARM repeat"/>
    <property type="match status" value="1"/>
</dbReference>
<feature type="region of interest" description="Disordered" evidence="1">
    <location>
        <begin position="576"/>
        <end position="595"/>
    </location>
</feature>
<feature type="compositionally biased region" description="Acidic residues" evidence="1">
    <location>
        <begin position="2383"/>
        <end position="2393"/>
    </location>
</feature>
<name>A0A086JFV9_TOXGO</name>
<dbReference type="Proteomes" id="UP000028828">
    <property type="component" value="Unassembled WGS sequence"/>
</dbReference>
<feature type="region of interest" description="Disordered" evidence="1">
    <location>
        <begin position="342"/>
        <end position="383"/>
    </location>
</feature>
<gene>
    <name evidence="2" type="ORF">TGP89_290990</name>
</gene>
<dbReference type="EMBL" id="AEYI02002000">
    <property type="protein sequence ID" value="KFG31027.1"/>
    <property type="molecule type" value="Genomic_DNA"/>
</dbReference>
<feature type="region of interest" description="Disordered" evidence="1">
    <location>
        <begin position="1435"/>
        <end position="1461"/>
    </location>
</feature>
<feature type="compositionally biased region" description="Basic and acidic residues" evidence="1">
    <location>
        <begin position="995"/>
        <end position="1019"/>
    </location>
</feature>
<feature type="region of interest" description="Disordered" evidence="1">
    <location>
        <begin position="1"/>
        <end position="95"/>
    </location>
</feature>
<feature type="region of interest" description="Disordered" evidence="1">
    <location>
        <begin position="1360"/>
        <end position="1405"/>
    </location>
</feature>
<feature type="region of interest" description="Disordered" evidence="1">
    <location>
        <begin position="995"/>
        <end position="1050"/>
    </location>
</feature>
<comment type="caution">
    <text evidence="2">The sequence shown here is derived from an EMBL/GenBank/DDBJ whole genome shotgun (WGS) entry which is preliminary data.</text>
</comment>
<feature type="region of interest" description="Disordered" evidence="1">
    <location>
        <begin position="1710"/>
        <end position="1740"/>
    </location>
</feature>
<evidence type="ECO:0000313" key="3">
    <source>
        <dbReference type="Proteomes" id="UP000028828"/>
    </source>
</evidence>
<dbReference type="VEuPathDB" id="ToxoDB:TGP89_290990"/>
<feature type="compositionally biased region" description="Polar residues" evidence="1">
    <location>
        <begin position="346"/>
        <end position="366"/>
    </location>
</feature>
<feature type="compositionally biased region" description="Low complexity" evidence="1">
    <location>
        <begin position="1522"/>
        <end position="1532"/>
    </location>
</feature>
<feature type="region of interest" description="Disordered" evidence="1">
    <location>
        <begin position="1503"/>
        <end position="1532"/>
    </location>
</feature>
<proteinExistence type="predicted"/>
<evidence type="ECO:0000256" key="1">
    <source>
        <dbReference type="SAM" id="MobiDB-lite"/>
    </source>
</evidence>
<feature type="compositionally biased region" description="Low complexity" evidence="1">
    <location>
        <begin position="1710"/>
        <end position="1738"/>
    </location>
</feature>
<feature type="compositionally biased region" description="Low complexity" evidence="1">
    <location>
        <begin position="62"/>
        <end position="95"/>
    </location>
</feature>